<evidence type="ECO:0000256" key="14">
    <source>
        <dbReference type="RuleBase" id="RU003923"/>
    </source>
</evidence>
<keyword evidence="9" id="KW-0106">Calcium</keyword>
<dbReference type="PROSITE" id="PS00874">
    <property type="entry name" value="T2SP_F"/>
    <property type="match status" value="1"/>
</dbReference>
<dbReference type="InterPro" id="IPR001992">
    <property type="entry name" value="T2SS_GspF/T4SS_PilC_CS"/>
</dbReference>
<evidence type="ECO:0000256" key="10">
    <source>
        <dbReference type="ARBA" id="ARBA00022927"/>
    </source>
</evidence>
<evidence type="ECO:0000256" key="12">
    <source>
        <dbReference type="ARBA" id="ARBA00023136"/>
    </source>
</evidence>
<keyword evidence="12 15" id="KW-0472">Membrane</keyword>
<feature type="transmembrane region" description="Helical" evidence="15">
    <location>
        <begin position="368"/>
        <end position="393"/>
    </location>
</feature>
<evidence type="ECO:0000256" key="5">
    <source>
        <dbReference type="ARBA" id="ARBA00022475"/>
    </source>
</evidence>
<dbReference type="PANTHER" id="PTHR30012:SF0">
    <property type="entry name" value="TYPE II SECRETION SYSTEM PROTEIN F-RELATED"/>
    <property type="match status" value="1"/>
</dbReference>
<dbReference type="GO" id="GO:0046872">
    <property type="term" value="F:metal ion binding"/>
    <property type="evidence" value="ECO:0007669"/>
    <property type="project" value="UniProtKB-KW"/>
</dbReference>
<keyword evidence="5" id="KW-1003">Cell membrane</keyword>
<evidence type="ECO:0000256" key="13">
    <source>
        <dbReference type="ARBA" id="ARBA00030750"/>
    </source>
</evidence>
<dbReference type="Gene3D" id="1.20.81.30">
    <property type="entry name" value="Type II secretion system (T2SS), domain F"/>
    <property type="match status" value="2"/>
</dbReference>
<dbReference type="OrthoDB" id="9805682at2"/>
<keyword evidence="6" id="KW-0997">Cell inner membrane</keyword>
<comment type="caution">
    <text evidence="17">The sequence shown here is derived from an EMBL/GenBank/DDBJ whole genome shotgun (WGS) entry which is preliminary data.</text>
</comment>
<feature type="domain" description="Type II secretion system protein GspF" evidence="16">
    <location>
        <begin position="66"/>
        <end position="189"/>
    </location>
</feature>
<feature type="transmembrane region" description="Helical" evidence="15">
    <location>
        <begin position="270"/>
        <end position="291"/>
    </location>
</feature>
<evidence type="ECO:0000256" key="7">
    <source>
        <dbReference type="ARBA" id="ARBA00022692"/>
    </source>
</evidence>
<evidence type="ECO:0000256" key="8">
    <source>
        <dbReference type="ARBA" id="ARBA00022723"/>
    </source>
</evidence>
<dbReference type="STRING" id="947033.Lste_1190"/>
<comment type="function">
    <text evidence="1">Component of the type II secretion system inner membrane complex required for the energy-dependent secretion of extracellular factors such as proteases and toxins from the periplasm.</text>
</comment>
<dbReference type="Proteomes" id="UP000054926">
    <property type="component" value="Unassembled WGS sequence"/>
</dbReference>
<evidence type="ECO:0000256" key="4">
    <source>
        <dbReference type="ARBA" id="ARBA00022448"/>
    </source>
</evidence>
<keyword evidence="8" id="KW-0479">Metal-binding</keyword>
<evidence type="ECO:0000313" key="18">
    <source>
        <dbReference type="Proteomes" id="UP000054926"/>
    </source>
</evidence>
<dbReference type="NCBIfam" id="TIGR02120">
    <property type="entry name" value="GspF"/>
    <property type="match status" value="1"/>
</dbReference>
<evidence type="ECO:0000256" key="1">
    <source>
        <dbReference type="ARBA" id="ARBA00002684"/>
    </source>
</evidence>
<sequence length="400" mass="43955">MGAYQYQAIQKSGNATKGVLEADSERHARQLLRDQGLIPTQIRALAQQRSGSQAKGKISAADLALFTRQLATLLAAGIPVEESLRGVSEQTEKDKVRELIIGVRAKVLEGYGLAQAMAQFPHAFPELYRSTVGSGEQTGHLDVVLEKLADYTENQQQTRQKVQQALIYPLIMILVSIAIICFLLSFVVPKIIEVFTSGGQTLPEMTLILINISHFIKNYGLYALIGIILICIGFKKSLANEKIKTLWHRLLLKLPIVSYLVKTVNISRYIHTFGILFAAGVSVLETMRVAASLVTNVVMRQAFDTATIKVREGCGISEALKETGYISPMAIHLIASGEKSGQLSNMMERAAVHLDNEVKRLIDTSLTLLEPLVILIMGAVVLFIVLATLLPIFSMEQLIT</sequence>
<dbReference type="InterPro" id="IPR003004">
    <property type="entry name" value="GspF/PilC"/>
</dbReference>
<evidence type="ECO:0000256" key="6">
    <source>
        <dbReference type="ARBA" id="ARBA00022519"/>
    </source>
</evidence>
<keyword evidence="18" id="KW-1185">Reference proteome</keyword>
<evidence type="ECO:0000256" key="3">
    <source>
        <dbReference type="ARBA" id="ARBA00005745"/>
    </source>
</evidence>
<dbReference type="InterPro" id="IPR018076">
    <property type="entry name" value="T2SS_GspF_dom"/>
</dbReference>
<comment type="similarity">
    <text evidence="3 14">Belongs to the GSP F family.</text>
</comment>
<dbReference type="EMBL" id="LNYY01000019">
    <property type="protein sequence ID" value="KTD68032.1"/>
    <property type="molecule type" value="Genomic_DNA"/>
</dbReference>
<dbReference type="InterPro" id="IPR011850">
    <property type="entry name" value="T2SS_GspF"/>
</dbReference>
<dbReference type="GO" id="GO:0015627">
    <property type="term" value="C:type II protein secretion system complex"/>
    <property type="evidence" value="ECO:0007669"/>
    <property type="project" value="InterPro"/>
</dbReference>
<dbReference type="RefSeq" id="WP_058510159.1">
    <property type="nucleotide sequence ID" value="NZ_DAIOMV010000001.1"/>
</dbReference>
<gene>
    <name evidence="17" type="primary">lspF</name>
    <name evidence="17" type="ORF">Lste_1190</name>
</gene>
<dbReference type="InterPro" id="IPR042094">
    <property type="entry name" value="T2SS_GspF_sf"/>
</dbReference>
<evidence type="ECO:0000256" key="9">
    <source>
        <dbReference type="ARBA" id="ARBA00022837"/>
    </source>
</evidence>
<dbReference type="PATRIC" id="fig|947033.5.peg.1272"/>
<evidence type="ECO:0000313" key="17">
    <source>
        <dbReference type="EMBL" id="KTD68032.1"/>
    </source>
</evidence>
<reference evidence="17 18" key="1">
    <citation type="submission" date="2015-11" db="EMBL/GenBank/DDBJ databases">
        <title>Genomic analysis of 38 Legionella species identifies large and diverse effector repertoires.</title>
        <authorList>
            <person name="Burstein D."/>
            <person name="Amaro F."/>
            <person name="Zusman T."/>
            <person name="Lifshitz Z."/>
            <person name="Cohen O."/>
            <person name="Gilbert J.A."/>
            <person name="Pupko T."/>
            <person name="Shuman H.A."/>
            <person name="Segal G."/>
        </authorList>
    </citation>
    <scope>NUCLEOTIDE SEQUENCE [LARGE SCALE GENOMIC DNA]</scope>
    <source>
        <strain evidence="17 18">IMVS3376</strain>
    </source>
</reference>
<accession>A0A0W0ZG26</accession>
<dbReference type="Pfam" id="PF00482">
    <property type="entry name" value="T2SSF"/>
    <property type="match status" value="2"/>
</dbReference>
<evidence type="ECO:0000256" key="11">
    <source>
        <dbReference type="ARBA" id="ARBA00022989"/>
    </source>
</evidence>
<keyword evidence="10" id="KW-0653">Protein transport</keyword>
<organism evidence="17 18">
    <name type="scientific">Legionella steelei</name>
    <dbReference type="NCBI Taxonomy" id="947033"/>
    <lineage>
        <taxon>Bacteria</taxon>
        <taxon>Pseudomonadati</taxon>
        <taxon>Pseudomonadota</taxon>
        <taxon>Gammaproteobacteria</taxon>
        <taxon>Legionellales</taxon>
        <taxon>Legionellaceae</taxon>
        <taxon>Legionella</taxon>
    </lineage>
</organism>
<keyword evidence="11 15" id="KW-1133">Transmembrane helix</keyword>
<dbReference type="PRINTS" id="PR00812">
    <property type="entry name" value="BCTERIALGSPF"/>
</dbReference>
<proteinExistence type="inferred from homology"/>
<dbReference type="AlphaFoldDB" id="A0A0W0ZG26"/>
<evidence type="ECO:0000256" key="15">
    <source>
        <dbReference type="SAM" id="Phobius"/>
    </source>
</evidence>
<name>A0A0W0ZG26_9GAMM</name>
<keyword evidence="7 14" id="KW-0812">Transmembrane</keyword>
<feature type="transmembrane region" description="Helical" evidence="15">
    <location>
        <begin position="208"/>
        <end position="234"/>
    </location>
</feature>
<protein>
    <recommendedName>
        <fullName evidence="13">General secretion pathway protein F</fullName>
    </recommendedName>
</protein>
<feature type="domain" description="Type II secretion system protein GspF" evidence="16">
    <location>
        <begin position="270"/>
        <end position="391"/>
    </location>
</feature>
<feature type="transmembrane region" description="Helical" evidence="15">
    <location>
        <begin position="165"/>
        <end position="188"/>
    </location>
</feature>
<evidence type="ECO:0000259" key="16">
    <source>
        <dbReference type="Pfam" id="PF00482"/>
    </source>
</evidence>
<dbReference type="GO" id="GO:0005886">
    <property type="term" value="C:plasma membrane"/>
    <property type="evidence" value="ECO:0007669"/>
    <property type="project" value="UniProtKB-SubCell"/>
</dbReference>
<comment type="subcellular location">
    <subcellularLocation>
        <location evidence="2 14">Cell inner membrane</location>
        <topology evidence="2 14">Multi-pass membrane protein</topology>
    </subcellularLocation>
</comment>
<keyword evidence="4 14" id="KW-0813">Transport</keyword>
<dbReference type="FunFam" id="1.20.81.30:FF:000001">
    <property type="entry name" value="Type II secretion system protein F"/>
    <property type="match status" value="1"/>
</dbReference>
<dbReference type="GO" id="GO:0015628">
    <property type="term" value="P:protein secretion by the type II secretion system"/>
    <property type="evidence" value="ECO:0007669"/>
    <property type="project" value="InterPro"/>
</dbReference>
<evidence type="ECO:0000256" key="2">
    <source>
        <dbReference type="ARBA" id="ARBA00004429"/>
    </source>
</evidence>
<dbReference type="PANTHER" id="PTHR30012">
    <property type="entry name" value="GENERAL SECRETION PATHWAY PROTEIN"/>
    <property type="match status" value="1"/>
</dbReference>